<dbReference type="InterPro" id="IPR050879">
    <property type="entry name" value="Acyltransferase_3"/>
</dbReference>
<keyword evidence="4" id="KW-1185">Reference proteome</keyword>
<feature type="transmembrane region" description="Helical" evidence="1">
    <location>
        <begin position="111"/>
        <end position="135"/>
    </location>
</feature>
<name>G8P270_GRAMM</name>
<dbReference type="Pfam" id="PF01757">
    <property type="entry name" value="Acyl_transf_3"/>
    <property type="match status" value="1"/>
</dbReference>
<feature type="transmembrane region" description="Helical" evidence="1">
    <location>
        <begin position="234"/>
        <end position="253"/>
    </location>
</feature>
<feature type="transmembrane region" description="Helical" evidence="1">
    <location>
        <begin position="204"/>
        <end position="222"/>
    </location>
</feature>
<proteinExistence type="predicted"/>
<dbReference type="GO" id="GO:0016020">
    <property type="term" value="C:membrane"/>
    <property type="evidence" value="ECO:0007669"/>
    <property type="project" value="TreeGrafter"/>
</dbReference>
<feature type="transmembrane region" description="Helical" evidence="1">
    <location>
        <begin position="332"/>
        <end position="350"/>
    </location>
</feature>
<dbReference type="HOGENOM" id="CLU_005679_1_0_0"/>
<gene>
    <name evidence="3" type="ordered locus">AciX8_3933</name>
</gene>
<dbReference type="Proteomes" id="UP000007113">
    <property type="component" value="Chromosome"/>
</dbReference>
<evidence type="ECO:0000259" key="2">
    <source>
        <dbReference type="Pfam" id="PF01757"/>
    </source>
</evidence>
<protein>
    <submittedName>
        <fullName evidence="3">Acyltransferase 3</fullName>
    </submittedName>
</protein>
<organism evidence="3 4">
    <name type="scientific">Granulicella mallensis (strain ATCC BAA-1857 / DSM 23137 / MP5ACTX8)</name>
    <dbReference type="NCBI Taxonomy" id="682795"/>
    <lineage>
        <taxon>Bacteria</taxon>
        <taxon>Pseudomonadati</taxon>
        <taxon>Acidobacteriota</taxon>
        <taxon>Terriglobia</taxon>
        <taxon>Terriglobales</taxon>
        <taxon>Acidobacteriaceae</taxon>
        <taxon>Granulicella</taxon>
    </lineage>
</organism>
<feature type="transmembrane region" description="Helical" evidence="1">
    <location>
        <begin position="177"/>
        <end position="197"/>
    </location>
</feature>
<dbReference type="PANTHER" id="PTHR23028">
    <property type="entry name" value="ACETYLTRANSFERASE"/>
    <property type="match status" value="1"/>
</dbReference>
<keyword evidence="1" id="KW-1133">Transmembrane helix</keyword>
<feature type="transmembrane region" description="Helical" evidence="1">
    <location>
        <begin position="356"/>
        <end position="380"/>
    </location>
</feature>
<evidence type="ECO:0000313" key="3">
    <source>
        <dbReference type="EMBL" id="AEU38216.1"/>
    </source>
</evidence>
<keyword evidence="3" id="KW-0012">Acyltransferase</keyword>
<dbReference type="EMBL" id="CP003130">
    <property type="protein sequence ID" value="AEU38216.1"/>
    <property type="molecule type" value="Genomic_DNA"/>
</dbReference>
<sequence length="405" mass="44956">MADEGWTTSMATLHTVESLHANPVRSWKRVDGIDCLRALAIFYVLMNHVNMRLLFAHVPYTKGLPPQLTSSLVWEGQQGVQIFFAVSGFLITSTTIRRWGTLSKVWLRDFYLIRFARIAPLLLTLLAVLSLLHVLHVKDFVVSAETGGLGRALLAALTFHVGWLEATKGYLPGNWDILWSLSVEEMFYLFFPLACRLLGRGKGLVLLLVTFVVLGPFGRTVLTHGNEVWQEYSYLGGMDAIALGCLTALLVSGRSFTRRVLWTLFGLGSALLVFCLGFSIQVWRLGLTKCGLDMTLVAVGACLLIAVAAQTGWRVAGVFSPLLAYGRRSYEIYLTHMFLVFACFDLYLKAGKPLRFVPILFLGVIVLAGVLGELVARFYSEPANRWLRARFGDSPRTLGSVVQAD</sequence>
<dbReference type="InterPro" id="IPR002656">
    <property type="entry name" value="Acyl_transf_3_dom"/>
</dbReference>
<feature type="transmembrane region" description="Helical" evidence="1">
    <location>
        <begin position="295"/>
        <end position="320"/>
    </location>
</feature>
<evidence type="ECO:0000313" key="4">
    <source>
        <dbReference type="Proteomes" id="UP000007113"/>
    </source>
</evidence>
<dbReference type="PANTHER" id="PTHR23028:SF53">
    <property type="entry name" value="ACYL_TRANSF_3 DOMAIN-CONTAINING PROTEIN"/>
    <property type="match status" value="1"/>
</dbReference>
<feature type="domain" description="Acyltransferase 3" evidence="2">
    <location>
        <begin position="31"/>
        <end position="370"/>
    </location>
</feature>
<dbReference type="GO" id="GO:0016747">
    <property type="term" value="F:acyltransferase activity, transferring groups other than amino-acyl groups"/>
    <property type="evidence" value="ECO:0007669"/>
    <property type="project" value="InterPro"/>
</dbReference>
<keyword evidence="3" id="KW-0808">Transferase</keyword>
<dbReference type="KEGG" id="gma:AciX8_3933"/>
<keyword evidence="1" id="KW-0472">Membrane</keyword>
<feature type="transmembrane region" description="Helical" evidence="1">
    <location>
        <begin position="35"/>
        <end position="60"/>
    </location>
</feature>
<dbReference type="GO" id="GO:0000271">
    <property type="term" value="P:polysaccharide biosynthetic process"/>
    <property type="evidence" value="ECO:0007669"/>
    <property type="project" value="TreeGrafter"/>
</dbReference>
<accession>G8P270</accession>
<feature type="transmembrane region" description="Helical" evidence="1">
    <location>
        <begin position="260"/>
        <end position="283"/>
    </location>
</feature>
<reference evidence="3 4" key="1">
    <citation type="submission" date="2011-11" db="EMBL/GenBank/DDBJ databases">
        <title>Complete sequence of Granulicella mallensis MP5ACTX8.</title>
        <authorList>
            <consortium name="US DOE Joint Genome Institute"/>
            <person name="Lucas S."/>
            <person name="Copeland A."/>
            <person name="Lapidus A."/>
            <person name="Cheng J.-F."/>
            <person name="Goodwin L."/>
            <person name="Pitluck S."/>
            <person name="Peters L."/>
            <person name="Lu M."/>
            <person name="Detter J.C."/>
            <person name="Han C."/>
            <person name="Tapia R."/>
            <person name="Land M."/>
            <person name="Hauser L."/>
            <person name="Kyrpides N."/>
            <person name="Ivanova N."/>
            <person name="Mikhailova N."/>
            <person name="Pagani I."/>
            <person name="Rawat S."/>
            <person name="Mannisto M."/>
            <person name="Haggblom M."/>
            <person name="Woyke T."/>
        </authorList>
    </citation>
    <scope>NUCLEOTIDE SEQUENCE [LARGE SCALE GENOMIC DNA]</scope>
    <source>
        <strain evidence="4">ATCC BAA-1857 / DSM 23137 / MP5ACTX8</strain>
    </source>
</reference>
<feature type="transmembrane region" description="Helical" evidence="1">
    <location>
        <begin position="80"/>
        <end position="99"/>
    </location>
</feature>
<dbReference type="eggNOG" id="COG1835">
    <property type="taxonomic scope" value="Bacteria"/>
</dbReference>
<keyword evidence="1" id="KW-0812">Transmembrane</keyword>
<dbReference type="STRING" id="682795.AciX8_3933"/>
<evidence type="ECO:0000256" key="1">
    <source>
        <dbReference type="SAM" id="Phobius"/>
    </source>
</evidence>
<dbReference type="AlphaFoldDB" id="G8P270"/>